<evidence type="ECO:0008006" key="4">
    <source>
        <dbReference type="Google" id="ProtNLM"/>
    </source>
</evidence>
<dbReference type="Proteomes" id="UP000678545">
    <property type="component" value="Unassembled WGS sequence"/>
</dbReference>
<organism evidence="2 3">
    <name type="scientific">Undibacterium fentianense</name>
    <dbReference type="NCBI Taxonomy" id="2828728"/>
    <lineage>
        <taxon>Bacteria</taxon>
        <taxon>Pseudomonadati</taxon>
        <taxon>Pseudomonadota</taxon>
        <taxon>Betaproteobacteria</taxon>
        <taxon>Burkholderiales</taxon>
        <taxon>Oxalobacteraceae</taxon>
        <taxon>Undibacterium</taxon>
    </lineage>
</organism>
<feature type="coiled-coil region" evidence="1">
    <location>
        <begin position="130"/>
        <end position="167"/>
    </location>
</feature>
<sequence>MIGLILPLTLNHVVADIFRCTNAQGKILTSDRPISECQNRGMKVYSNDGRFKTEISAPMSVEEKQKLALEAERQREIRQQEEERKKEERFLMAHFHSENDIEVARKKAVEVLIDKKRLATEQLTSLSEILGKMQAEVKNTKKTAKELEALRQRAEDMSTNILTARKAIGFYDQEILRTHTEFDQTLQRYRTIVIQRR</sequence>
<dbReference type="EMBL" id="JAGSPJ010000005">
    <property type="protein sequence ID" value="MBR7800716.1"/>
    <property type="molecule type" value="Genomic_DNA"/>
</dbReference>
<evidence type="ECO:0000256" key="1">
    <source>
        <dbReference type="SAM" id="Coils"/>
    </source>
</evidence>
<evidence type="ECO:0000313" key="2">
    <source>
        <dbReference type="EMBL" id="MBR7800716.1"/>
    </source>
</evidence>
<evidence type="ECO:0000313" key="3">
    <source>
        <dbReference type="Proteomes" id="UP000678545"/>
    </source>
</evidence>
<keyword evidence="3" id="KW-1185">Reference proteome</keyword>
<proteinExistence type="predicted"/>
<dbReference type="RefSeq" id="WP_212675860.1">
    <property type="nucleotide sequence ID" value="NZ_JAGSPJ010000005.1"/>
</dbReference>
<name>A0A941IFH3_9BURK</name>
<feature type="coiled-coil region" evidence="1">
    <location>
        <begin position="61"/>
        <end position="88"/>
    </location>
</feature>
<keyword evidence="1" id="KW-0175">Coiled coil</keyword>
<protein>
    <recommendedName>
        <fullName evidence="4">DUF4124 domain-containing protein</fullName>
    </recommendedName>
</protein>
<accession>A0A941IFH3</accession>
<dbReference type="AlphaFoldDB" id="A0A941IFH3"/>
<gene>
    <name evidence="2" type="ORF">KDM90_11965</name>
</gene>
<reference evidence="2" key="1">
    <citation type="submission" date="2021-04" db="EMBL/GenBank/DDBJ databases">
        <title>novel species isolated from subtropical streams in China.</title>
        <authorList>
            <person name="Lu H."/>
        </authorList>
    </citation>
    <scope>NUCLEOTIDE SEQUENCE</scope>
    <source>
        <strain evidence="2">FT137W</strain>
    </source>
</reference>
<comment type="caution">
    <text evidence="2">The sequence shown here is derived from an EMBL/GenBank/DDBJ whole genome shotgun (WGS) entry which is preliminary data.</text>
</comment>